<organism evidence="1 2">
    <name type="scientific">Microbacterium testaceum</name>
    <name type="common">Aureobacterium testaceum</name>
    <name type="synonym">Brevibacterium testaceum</name>
    <dbReference type="NCBI Taxonomy" id="2033"/>
    <lineage>
        <taxon>Bacteria</taxon>
        <taxon>Bacillati</taxon>
        <taxon>Actinomycetota</taxon>
        <taxon>Actinomycetes</taxon>
        <taxon>Micrococcales</taxon>
        <taxon>Microbacteriaceae</taxon>
        <taxon>Microbacterium</taxon>
    </lineage>
</organism>
<dbReference type="PATRIC" id="fig|2033.6.peg.2887"/>
<dbReference type="AlphaFoldDB" id="A0A147EX70"/>
<dbReference type="EMBL" id="LDRT01000052">
    <property type="protein sequence ID" value="KTR94530.1"/>
    <property type="molecule type" value="Genomic_DNA"/>
</dbReference>
<accession>A0A147EX70</accession>
<gene>
    <name evidence="1" type="ORF">NS220_08970</name>
</gene>
<comment type="caution">
    <text evidence="1">The sequence shown here is derived from an EMBL/GenBank/DDBJ whole genome shotgun (WGS) entry which is preliminary data.</text>
</comment>
<evidence type="ECO:0000313" key="1">
    <source>
        <dbReference type="EMBL" id="KTR94530.1"/>
    </source>
</evidence>
<evidence type="ECO:0000313" key="2">
    <source>
        <dbReference type="Proteomes" id="UP000075025"/>
    </source>
</evidence>
<name>A0A147EX70_MICTE</name>
<proteinExistence type="predicted"/>
<reference evidence="1 2" key="1">
    <citation type="journal article" date="2016" name="Front. Microbiol.">
        <title>Genomic Resource of Rice Seed Associated Bacteria.</title>
        <authorList>
            <person name="Midha S."/>
            <person name="Bansal K."/>
            <person name="Sharma S."/>
            <person name="Kumar N."/>
            <person name="Patil P.P."/>
            <person name="Chaudhry V."/>
            <person name="Patil P.B."/>
        </authorList>
    </citation>
    <scope>NUCLEOTIDE SEQUENCE [LARGE SCALE GENOMIC DNA]</scope>
    <source>
        <strain evidence="1 2">NS220</strain>
    </source>
</reference>
<sequence length="216" mass="23591">MAETPARALTADQKERFDVLHAIKLKGRASDEALAHMLAVTEAEAAQRREALVAEGLAIFREGRMPSTALTAEGKADHTALLETILTDTAKRDAVGRGLEDFHPINGDLKRVSASWQTRPDGMPNAHDDADYDRSVVAALAEVNTRARALLRAAAPLEERFGRYADRLDAALARLQAGESAAFLRPLSESYHDIWMELHEDLIVLSGRVRGDADEG</sequence>
<dbReference type="Proteomes" id="UP000075025">
    <property type="component" value="Unassembled WGS sequence"/>
</dbReference>
<protein>
    <submittedName>
        <fullName evidence="1">Uncharacterized protein</fullName>
    </submittedName>
</protein>